<dbReference type="EMBL" id="CAMAPF010000059">
    <property type="protein sequence ID" value="CAH9087749.1"/>
    <property type="molecule type" value="Genomic_DNA"/>
</dbReference>
<dbReference type="PANTHER" id="PTHR34943:SF2">
    <property type="entry name" value="PROTEIN COFACTOR ASSEMBLY OF COMPLEX C SUBUNIT B CCB4, CHLOROPLASTIC"/>
    <property type="match status" value="1"/>
</dbReference>
<gene>
    <name evidence="1" type="ORF">CEPIT_LOCUS10215</name>
    <name evidence="2" type="ORF">CEPIT_LOCUS43129</name>
</gene>
<dbReference type="Pfam" id="PF11152">
    <property type="entry name" value="CCB2_CCB4"/>
    <property type="match status" value="1"/>
</dbReference>
<dbReference type="AlphaFoldDB" id="A0AAV0D132"/>
<evidence type="ECO:0000313" key="1">
    <source>
        <dbReference type="EMBL" id="CAH9087749.1"/>
    </source>
</evidence>
<dbReference type="EMBL" id="CAMAPF010001107">
    <property type="protein sequence ID" value="CAH9146630.1"/>
    <property type="molecule type" value="Genomic_DNA"/>
</dbReference>
<reference evidence="1" key="1">
    <citation type="submission" date="2022-07" db="EMBL/GenBank/DDBJ databases">
        <authorList>
            <person name="Macas J."/>
            <person name="Novak P."/>
            <person name="Neumann P."/>
        </authorList>
    </citation>
    <scope>NUCLEOTIDE SEQUENCE</scope>
</reference>
<sequence length="318" mass="33901">MEVVGLLSNLTPLKTDAQLRNSRPIPSFRHYLTVRASLNQSQEGSYGGPKTRREWVAHWVSNKDGAVRSVPVYVGGVSLLAVLVNRAISGIAPVADASRSLRPLHLFISQSRADLLTIGLAVTNILNGLVWLSIKPKSISVVDPIGVDCQKIASGVPALVISELLWAWDSLSNVTCCRSLIIVYDSKCISQMGISSVSSSDGAIPVDAKKLMQGSLYQDVTKSGSQRYLANLSLYPGKSELPFLPLNTQSVILQPVGEKGIAIIGGNVVRGFTTSDQAWITLIGEKLDATLEKVVGDDISAGGLTSIVGEDKPGEILL</sequence>
<dbReference type="Proteomes" id="UP001152523">
    <property type="component" value="Unassembled WGS sequence"/>
</dbReference>
<name>A0AAV0D132_9ASTE</name>
<organism evidence="1 3">
    <name type="scientific">Cuscuta epithymum</name>
    <dbReference type="NCBI Taxonomy" id="186058"/>
    <lineage>
        <taxon>Eukaryota</taxon>
        <taxon>Viridiplantae</taxon>
        <taxon>Streptophyta</taxon>
        <taxon>Embryophyta</taxon>
        <taxon>Tracheophyta</taxon>
        <taxon>Spermatophyta</taxon>
        <taxon>Magnoliopsida</taxon>
        <taxon>eudicotyledons</taxon>
        <taxon>Gunneridae</taxon>
        <taxon>Pentapetalae</taxon>
        <taxon>asterids</taxon>
        <taxon>lamiids</taxon>
        <taxon>Solanales</taxon>
        <taxon>Convolvulaceae</taxon>
        <taxon>Cuscuteae</taxon>
        <taxon>Cuscuta</taxon>
        <taxon>Cuscuta subgen. Cuscuta</taxon>
    </lineage>
</organism>
<evidence type="ECO:0000313" key="3">
    <source>
        <dbReference type="Proteomes" id="UP001152523"/>
    </source>
</evidence>
<dbReference type="InterPro" id="IPR021325">
    <property type="entry name" value="CCB2/CCB4"/>
</dbReference>
<dbReference type="GO" id="GO:0010190">
    <property type="term" value="P:cytochrome b6f complex assembly"/>
    <property type="evidence" value="ECO:0007669"/>
    <property type="project" value="TreeGrafter"/>
</dbReference>
<keyword evidence="3" id="KW-1185">Reference proteome</keyword>
<proteinExistence type="predicted"/>
<accession>A0AAV0D132</accession>
<dbReference type="GO" id="GO:0009507">
    <property type="term" value="C:chloroplast"/>
    <property type="evidence" value="ECO:0007669"/>
    <property type="project" value="TreeGrafter"/>
</dbReference>
<protein>
    <recommendedName>
        <fullName evidence="4">CCB4</fullName>
    </recommendedName>
</protein>
<dbReference type="InterPro" id="IPR044705">
    <property type="entry name" value="CCB4"/>
</dbReference>
<evidence type="ECO:0008006" key="4">
    <source>
        <dbReference type="Google" id="ProtNLM"/>
    </source>
</evidence>
<evidence type="ECO:0000313" key="2">
    <source>
        <dbReference type="EMBL" id="CAH9146630.1"/>
    </source>
</evidence>
<dbReference type="PANTHER" id="PTHR34943">
    <property type="match status" value="1"/>
</dbReference>
<comment type="caution">
    <text evidence="1">The sequence shown here is derived from an EMBL/GenBank/DDBJ whole genome shotgun (WGS) entry which is preliminary data.</text>
</comment>